<organism evidence="2 3">
    <name type="scientific">Pseudomonas phage PAE1</name>
    <dbReference type="NCBI Taxonomy" id="1718273"/>
    <lineage>
        <taxon>Viruses</taxon>
        <taxon>Duplodnaviria</taxon>
        <taxon>Heunggongvirae</taxon>
        <taxon>Uroviricota</taxon>
        <taxon>Caudoviricetes</taxon>
        <taxon>Mesyanzhinovviridae</taxon>
        <taxon>Rabinowitzvirinae</taxon>
        <taxon>Yuavirus</taxon>
        <taxon>Yuavirus PAE1</taxon>
        <taxon>Pseudomonas virus PAE1</taxon>
    </lineage>
</organism>
<feature type="coiled-coil region" evidence="1">
    <location>
        <begin position="100"/>
        <end position="127"/>
    </location>
</feature>
<sequence length="158" mass="17579">MTTTIQGVQARLGRNPEDPRKYQVTVLVYSQKRPGLKSSTDIDPGQCASQQHLLQLIGTAGAACAEYLGNNYGDNIDPVAASRDALRAFGEECRLMAELAKDVPAKLKRLESNVAKLSNENQEQLRRLRYLVDHQEQLLPKEVAWLNQRLGELHGGQL</sequence>
<dbReference type="OrthoDB" id="11629at10239"/>
<keyword evidence="3" id="KW-1185">Reference proteome</keyword>
<gene>
    <name evidence="2" type="ORF">PAE1_70</name>
</gene>
<accession>A0A0N9ERD0</accession>
<dbReference type="Proteomes" id="UP000204629">
    <property type="component" value="Segment"/>
</dbReference>
<name>A0A0N9ERD0_9CAUD</name>
<protein>
    <submittedName>
        <fullName evidence="2">Uncharacterized protein</fullName>
    </submittedName>
</protein>
<dbReference type="EMBL" id="KT734862">
    <property type="protein sequence ID" value="ALF51570.1"/>
    <property type="molecule type" value="Genomic_DNA"/>
</dbReference>
<proteinExistence type="predicted"/>
<evidence type="ECO:0000313" key="3">
    <source>
        <dbReference type="Proteomes" id="UP000204629"/>
    </source>
</evidence>
<evidence type="ECO:0000256" key="1">
    <source>
        <dbReference type="SAM" id="Coils"/>
    </source>
</evidence>
<reference evidence="2 3" key="1">
    <citation type="journal article" date="2016" name="Genome Announc.">
        <title>Genome Sequences of Pseudomonas oryzihabitans Phage POR1 and Pseudomonas aeruginosa Phage PAE1.</title>
        <authorList>
            <person name="Dyson Z.A."/>
            <person name="Seviour R.J."/>
            <person name="Tucci J."/>
            <person name="Petrovski S."/>
        </authorList>
    </citation>
    <scope>NUCLEOTIDE SEQUENCE [LARGE SCALE GENOMIC DNA]</scope>
</reference>
<dbReference type="KEGG" id="vg:26642099"/>
<keyword evidence="1" id="KW-0175">Coiled coil</keyword>
<evidence type="ECO:0000313" key="2">
    <source>
        <dbReference type="EMBL" id="ALF51570.1"/>
    </source>
</evidence>
<dbReference type="GeneID" id="26642099"/>
<dbReference type="RefSeq" id="YP_009215761.1">
    <property type="nucleotide sequence ID" value="NC_028980.1"/>
</dbReference>